<organism evidence="5 6">
    <name type="scientific">Thermocatellispora tengchongensis</name>
    <dbReference type="NCBI Taxonomy" id="1073253"/>
    <lineage>
        <taxon>Bacteria</taxon>
        <taxon>Bacillati</taxon>
        <taxon>Actinomycetota</taxon>
        <taxon>Actinomycetes</taxon>
        <taxon>Streptosporangiales</taxon>
        <taxon>Streptosporangiaceae</taxon>
        <taxon>Thermocatellispora</taxon>
    </lineage>
</organism>
<dbReference type="PROSITE" id="PS51257">
    <property type="entry name" value="PROKAR_LIPOPROTEIN"/>
    <property type="match status" value="1"/>
</dbReference>
<gene>
    <name evidence="5" type="ORF">HNP84_008935</name>
</gene>
<comment type="caution">
    <text evidence="5">The sequence shown here is derived from an EMBL/GenBank/DDBJ whole genome shotgun (WGS) entry which is preliminary data.</text>
</comment>
<comment type="subcellular location">
    <subcellularLocation>
        <location evidence="1">Cell envelope</location>
    </subcellularLocation>
</comment>
<feature type="chain" id="PRO_5032603595" evidence="3">
    <location>
        <begin position="29"/>
        <end position="333"/>
    </location>
</feature>
<accession>A0A840PJ75</accession>
<keyword evidence="3" id="KW-0732">Signal</keyword>
<sequence>MTADKKFRKRALIALALAFPLVLTSCTADDEPAASAPAAASGGGGDGYGYTFAAVTHGAAGDAFWSVVKSGVEKAAADQGVQVEYQSDGDPQKQAQLIDAAVNQKVDGLIVSMANPDALKASVQKAVAAGIPVITINSGQDRSAEFGAMAHVGQDEQVAGEAAGQRLRQAGVSKLLCVIHEAGNVGLEQRCSAAKAGLGATAENLQVDNNNLTGAQSTIKAKLQQDSSIDGVLTLGGQMAGVAANAIKESGSTARLATFDLNSDVAKLVQDGSVAFAVDQQPYTQGYLPVVMLTLYRSNLNTIGGGQPVLTGPSFVTKENAAQILQLADKGTR</sequence>
<evidence type="ECO:0000313" key="5">
    <source>
        <dbReference type="EMBL" id="MBB5139172.1"/>
    </source>
</evidence>
<evidence type="ECO:0000313" key="6">
    <source>
        <dbReference type="Proteomes" id="UP000578449"/>
    </source>
</evidence>
<dbReference type="PANTHER" id="PTHR30036:SF7">
    <property type="entry name" value="ABC TRANSPORTER PERIPLASMIC-BINDING PROTEIN YPHF"/>
    <property type="match status" value="1"/>
</dbReference>
<evidence type="ECO:0000256" key="1">
    <source>
        <dbReference type="ARBA" id="ARBA00004196"/>
    </source>
</evidence>
<keyword evidence="5" id="KW-0762">Sugar transport</keyword>
<feature type="domain" description="Periplasmic binding protein" evidence="4">
    <location>
        <begin position="58"/>
        <end position="294"/>
    </location>
</feature>
<name>A0A840PJ75_9ACTN</name>
<dbReference type="InterPro" id="IPR050555">
    <property type="entry name" value="Bact_Solute-Bind_Prot2"/>
</dbReference>
<feature type="signal peptide" evidence="3">
    <location>
        <begin position="1"/>
        <end position="28"/>
    </location>
</feature>
<comment type="similarity">
    <text evidence="2">Belongs to the bacterial solute-binding protein 2 family.</text>
</comment>
<evidence type="ECO:0000259" key="4">
    <source>
        <dbReference type="Pfam" id="PF13407"/>
    </source>
</evidence>
<dbReference type="Proteomes" id="UP000578449">
    <property type="component" value="Unassembled WGS sequence"/>
</dbReference>
<dbReference type="GO" id="GO:0030288">
    <property type="term" value="C:outer membrane-bounded periplasmic space"/>
    <property type="evidence" value="ECO:0007669"/>
    <property type="project" value="TreeGrafter"/>
</dbReference>
<dbReference type="Gene3D" id="3.40.50.2300">
    <property type="match status" value="2"/>
</dbReference>
<proteinExistence type="inferred from homology"/>
<dbReference type="Pfam" id="PF13407">
    <property type="entry name" value="Peripla_BP_4"/>
    <property type="match status" value="1"/>
</dbReference>
<protein>
    <submittedName>
        <fullName evidence="5">Simple sugar transport system substrate-binding protein</fullName>
    </submittedName>
</protein>
<keyword evidence="6" id="KW-1185">Reference proteome</keyword>
<dbReference type="InterPro" id="IPR025997">
    <property type="entry name" value="SBP_2_dom"/>
</dbReference>
<dbReference type="CDD" id="cd06312">
    <property type="entry name" value="PBP1_ABC_sugar_binding-like"/>
    <property type="match status" value="1"/>
</dbReference>
<dbReference type="PANTHER" id="PTHR30036">
    <property type="entry name" value="D-XYLOSE-BINDING PERIPLASMIC PROTEIN"/>
    <property type="match status" value="1"/>
</dbReference>
<dbReference type="SUPFAM" id="SSF53822">
    <property type="entry name" value="Periplasmic binding protein-like I"/>
    <property type="match status" value="1"/>
</dbReference>
<dbReference type="InterPro" id="IPR028082">
    <property type="entry name" value="Peripla_BP_I"/>
</dbReference>
<dbReference type="RefSeq" id="WP_185056019.1">
    <property type="nucleotide sequence ID" value="NZ_BAABIX010000026.1"/>
</dbReference>
<dbReference type="AlphaFoldDB" id="A0A840PJ75"/>
<keyword evidence="5" id="KW-0813">Transport</keyword>
<reference evidence="5 6" key="1">
    <citation type="submission" date="2020-08" db="EMBL/GenBank/DDBJ databases">
        <title>Genomic Encyclopedia of Type Strains, Phase IV (KMG-IV): sequencing the most valuable type-strain genomes for metagenomic binning, comparative biology and taxonomic classification.</title>
        <authorList>
            <person name="Goeker M."/>
        </authorList>
    </citation>
    <scope>NUCLEOTIDE SEQUENCE [LARGE SCALE GENOMIC DNA]</scope>
    <source>
        <strain evidence="5 6">DSM 45615</strain>
    </source>
</reference>
<dbReference type="EMBL" id="JACHGN010000028">
    <property type="protein sequence ID" value="MBB5139172.1"/>
    <property type="molecule type" value="Genomic_DNA"/>
</dbReference>
<evidence type="ECO:0000256" key="3">
    <source>
        <dbReference type="SAM" id="SignalP"/>
    </source>
</evidence>
<dbReference type="GO" id="GO:0030246">
    <property type="term" value="F:carbohydrate binding"/>
    <property type="evidence" value="ECO:0007669"/>
    <property type="project" value="TreeGrafter"/>
</dbReference>
<evidence type="ECO:0000256" key="2">
    <source>
        <dbReference type="ARBA" id="ARBA00007639"/>
    </source>
</evidence>